<reference evidence="1" key="1">
    <citation type="submission" date="2018-05" db="EMBL/GenBank/DDBJ databases">
        <authorList>
            <person name="Lanie J.A."/>
            <person name="Ng W.-L."/>
            <person name="Kazmierczak K.M."/>
            <person name="Andrzejewski T.M."/>
            <person name="Davidsen T.M."/>
            <person name="Wayne K.J."/>
            <person name="Tettelin H."/>
            <person name="Glass J.I."/>
            <person name="Rusch D."/>
            <person name="Podicherti R."/>
            <person name="Tsui H.-C.T."/>
            <person name="Winkler M.E."/>
        </authorList>
    </citation>
    <scope>NUCLEOTIDE SEQUENCE</scope>
</reference>
<gene>
    <name evidence="1" type="ORF">METZ01_LOCUS129209</name>
</gene>
<protein>
    <recommendedName>
        <fullName evidence="2">Recombination protein RecR</fullName>
    </recommendedName>
</protein>
<dbReference type="Gene3D" id="6.10.250.240">
    <property type="match status" value="1"/>
</dbReference>
<dbReference type="AlphaFoldDB" id="A0A381YHB6"/>
<dbReference type="EMBL" id="UINC01018224">
    <property type="protein sequence ID" value="SVA76355.1"/>
    <property type="molecule type" value="Genomic_DNA"/>
</dbReference>
<feature type="non-terminal residue" evidence="1">
    <location>
        <position position="1"/>
    </location>
</feature>
<dbReference type="Pfam" id="PF21175">
    <property type="entry name" value="RecR_C"/>
    <property type="match status" value="1"/>
</dbReference>
<sequence>PVGGDLEYIDDQTISQAIEGRRKIGS</sequence>
<dbReference type="SUPFAM" id="SSF111304">
    <property type="entry name" value="Recombination protein RecR"/>
    <property type="match status" value="1"/>
</dbReference>
<accession>A0A381YHB6</accession>
<evidence type="ECO:0008006" key="2">
    <source>
        <dbReference type="Google" id="ProtNLM"/>
    </source>
</evidence>
<organism evidence="1">
    <name type="scientific">marine metagenome</name>
    <dbReference type="NCBI Taxonomy" id="408172"/>
    <lineage>
        <taxon>unclassified sequences</taxon>
        <taxon>metagenomes</taxon>
        <taxon>ecological metagenomes</taxon>
    </lineage>
</organism>
<evidence type="ECO:0000313" key="1">
    <source>
        <dbReference type="EMBL" id="SVA76355.1"/>
    </source>
</evidence>
<name>A0A381YHB6_9ZZZZ</name>
<dbReference type="InterPro" id="IPR023627">
    <property type="entry name" value="Rcmb_RecR"/>
</dbReference>
<proteinExistence type="predicted"/>